<feature type="compositionally biased region" description="Pro residues" evidence="1">
    <location>
        <begin position="112"/>
        <end position="125"/>
    </location>
</feature>
<keyword evidence="2" id="KW-1133">Transmembrane helix</keyword>
<protein>
    <submittedName>
        <fullName evidence="3">Uncharacterized protein</fullName>
    </submittedName>
</protein>
<gene>
    <name evidence="3" type="ORF">GCM10009533_17650</name>
</gene>
<dbReference type="RefSeq" id="WP_009942571.1">
    <property type="nucleotide sequence ID" value="NZ_BAAAGS010000008.1"/>
</dbReference>
<evidence type="ECO:0000256" key="1">
    <source>
        <dbReference type="SAM" id="MobiDB-lite"/>
    </source>
</evidence>
<evidence type="ECO:0000313" key="3">
    <source>
        <dbReference type="EMBL" id="GAA0518967.1"/>
    </source>
</evidence>
<evidence type="ECO:0000256" key="2">
    <source>
        <dbReference type="SAM" id="Phobius"/>
    </source>
</evidence>
<reference evidence="3 4" key="1">
    <citation type="journal article" date="2019" name="Int. J. Syst. Evol. Microbiol.">
        <title>The Global Catalogue of Microorganisms (GCM) 10K type strain sequencing project: providing services to taxonomists for standard genome sequencing and annotation.</title>
        <authorList>
            <consortium name="The Broad Institute Genomics Platform"/>
            <consortium name="The Broad Institute Genome Sequencing Center for Infectious Disease"/>
            <person name="Wu L."/>
            <person name="Ma J."/>
        </authorList>
    </citation>
    <scope>NUCLEOTIDE SEQUENCE [LARGE SCALE GENOMIC DNA]</scope>
    <source>
        <strain evidence="3 4">JCM 10303</strain>
    </source>
</reference>
<accession>A0ABN1CGY2</accession>
<proteinExistence type="predicted"/>
<sequence length="182" mass="19611">MKGYGVHLLFHLLAVVSGGAAGVAAGLWWFAANAVAMWIATAALVVGIIVLILEGLYISGVQNQGRPPRPARRPRRTDPPTYGRPPAHPSVAAHEPSYPRQHHYPGSHPRVLPDPLPENEPPPAPEPDEGRYRGGSRADFDPAQPPSVGGDTRVQPSPQDVDQETRKSAAEALKEWSANHRS</sequence>
<comment type="caution">
    <text evidence="3">The sequence shown here is derived from an EMBL/GenBank/DDBJ whole genome shotgun (WGS) entry which is preliminary data.</text>
</comment>
<feature type="transmembrane region" description="Helical" evidence="2">
    <location>
        <begin position="37"/>
        <end position="59"/>
    </location>
</feature>
<feature type="transmembrane region" description="Helical" evidence="2">
    <location>
        <begin position="12"/>
        <end position="31"/>
    </location>
</feature>
<organism evidence="3 4">
    <name type="scientific">Saccharopolyspora erythraea</name>
    <name type="common">Streptomyces erythraeus</name>
    <dbReference type="NCBI Taxonomy" id="1836"/>
    <lineage>
        <taxon>Bacteria</taxon>
        <taxon>Bacillati</taxon>
        <taxon>Actinomycetota</taxon>
        <taxon>Actinomycetes</taxon>
        <taxon>Pseudonocardiales</taxon>
        <taxon>Pseudonocardiaceae</taxon>
        <taxon>Saccharopolyspora</taxon>
    </lineage>
</organism>
<keyword evidence="2" id="KW-0472">Membrane</keyword>
<feature type="compositionally biased region" description="Basic and acidic residues" evidence="1">
    <location>
        <begin position="128"/>
        <end position="140"/>
    </location>
</feature>
<feature type="region of interest" description="Disordered" evidence="1">
    <location>
        <begin position="62"/>
        <end position="182"/>
    </location>
</feature>
<feature type="compositionally biased region" description="Basic and acidic residues" evidence="1">
    <location>
        <begin position="163"/>
        <end position="182"/>
    </location>
</feature>
<dbReference type="EMBL" id="BAAAGS010000008">
    <property type="protein sequence ID" value="GAA0518967.1"/>
    <property type="molecule type" value="Genomic_DNA"/>
</dbReference>
<name>A0ABN1CGY2_SACER</name>
<keyword evidence="2" id="KW-0812">Transmembrane</keyword>
<evidence type="ECO:0000313" key="4">
    <source>
        <dbReference type="Proteomes" id="UP001500729"/>
    </source>
</evidence>
<dbReference type="Proteomes" id="UP001500729">
    <property type="component" value="Unassembled WGS sequence"/>
</dbReference>
<keyword evidence="4" id="KW-1185">Reference proteome</keyword>